<proteinExistence type="predicted"/>
<dbReference type="Proteomes" id="UP000324800">
    <property type="component" value="Unassembled WGS sequence"/>
</dbReference>
<organism evidence="1 2">
    <name type="scientific">Streblomastix strix</name>
    <dbReference type="NCBI Taxonomy" id="222440"/>
    <lineage>
        <taxon>Eukaryota</taxon>
        <taxon>Metamonada</taxon>
        <taxon>Preaxostyla</taxon>
        <taxon>Oxymonadida</taxon>
        <taxon>Streblomastigidae</taxon>
        <taxon>Streblomastix</taxon>
    </lineage>
</organism>
<gene>
    <name evidence="1" type="ORF">EZS28_017476</name>
</gene>
<name>A0A5J4VWS1_9EUKA</name>
<sequence>MTRKTNCTCKRRPSRDSYQTLNYANLIPKNLLHSFVLLHPTFVNAFRQNIEIDQLDHDQTITTPEEVASNAIAAARALLAGILGQEMQKIGFIAEDLPEEQVIEARQRTRLATDLLTQRRPPKYSNPLGQQMFTFDQVIIDQEMKLLQHYRHLQGTLTKIAK</sequence>
<accession>A0A5J4VWS1</accession>
<dbReference type="AlphaFoldDB" id="A0A5J4VWS1"/>
<evidence type="ECO:0000313" key="2">
    <source>
        <dbReference type="Proteomes" id="UP000324800"/>
    </source>
</evidence>
<reference evidence="1 2" key="1">
    <citation type="submission" date="2019-03" db="EMBL/GenBank/DDBJ databases">
        <title>Single cell metagenomics reveals metabolic interactions within the superorganism composed of flagellate Streblomastix strix and complex community of Bacteroidetes bacteria on its surface.</title>
        <authorList>
            <person name="Treitli S.C."/>
            <person name="Kolisko M."/>
            <person name="Husnik F."/>
            <person name="Keeling P."/>
            <person name="Hampl V."/>
        </authorList>
    </citation>
    <scope>NUCLEOTIDE SEQUENCE [LARGE SCALE GENOMIC DNA]</scope>
    <source>
        <strain evidence="1">ST1C</strain>
    </source>
</reference>
<comment type="caution">
    <text evidence="1">The sequence shown here is derived from an EMBL/GenBank/DDBJ whole genome shotgun (WGS) entry which is preliminary data.</text>
</comment>
<evidence type="ECO:0000313" key="1">
    <source>
        <dbReference type="EMBL" id="KAA6386998.1"/>
    </source>
</evidence>
<dbReference type="EMBL" id="SNRW01004562">
    <property type="protein sequence ID" value="KAA6386998.1"/>
    <property type="molecule type" value="Genomic_DNA"/>
</dbReference>
<protein>
    <submittedName>
        <fullName evidence="1">Uncharacterized protein</fullName>
    </submittedName>
</protein>